<evidence type="ECO:0000313" key="1">
    <source>
        <dbReference type="EMBL" id="EUB58615.1"/>
    </source>
</evidence>
<gene>
    <name evidence="1" type="ORF">EGR_06498</name>
</gene>
<dbReference type="KEGG" id="egl:EGR_06498"/>
<organism evidence="1 2">
    <name type="scientific">Echinococcus granulosus</name>
    <name type="common">Hydatid tapeworm</name>
    <dbReference type="NCBI Taxonomy" id="6210"/>
    <lineage>
        <taxon>Eukaryota</taxon>
        <taxon>Metazoa</taxon>
        <taxon>Spiralia</taxon>
        <taxon>Lophotrochozoa</taxon>
        <taxon>Platyhelminthes</taxon>
        <taxon>Cestoda</taxon>
        <taxon>Eucestoda</taxon>
        <taxon>Cyclophyllidea</taxon>
        <taxon>Taeniidae</taxon>
        <taxon>Echinococcus</taxon>
        <taxon>Echinococcus granulosus group</taxon>
    </lineage>
</organism>
<reference evidence="1 2" key="1">
    <citation type="journal article" date="2013" name="Nat. Genet.">
        <title>The genome of the hydatid tapeworm Echinococcus granulosus.</title>
        <authorList>
            <person name="Zheng H."/>
            <person name="Zhang W."/>
            <person name="Zhang L."/>
            <person name="Zhang Z."/>
            <person name="Li J."/>
            <person name="Lu G."/>
            <person name="Zhu Y."/>
            <person name="Wang Y."/>
            <person name="Huang Y."/>
            <person name="Liu J."/>
            <person name="Kang H."/>
            <person name="Chen J."/>
            <person name="Wang L."/>
            <person name="Chen A."/>
            <person name="Yu S."/>
            <person name="Gao Z."/>
            <person name="Jin L."/>
            <person name="Gu W."/>
            <person name="Wang Z."/>
            <person name="Zhao L."/>
            <person name="Shi B."/>
            <person name="Wen H."/>
            <person name="Lin R."/>
            <person name="Jones M.K."/>
            <person name="Brejova B."/>
            <person name="Vinar T."/>
            <person name="Zhao G."/>
            <person name="McManus D.P."/>
            <person name="Chen Z."/>
            <person name="Zhou Y."/>
            <person name="Wang S."/>
        </authorList>
    </citation>
    <scope>NUCLEOTIDE SEQUENCE [LARGE SCALE GENOMIC DNA]</scope>
</reference>
<accession>W6UBW5</accession>
<name>W6UBW5_ECHGR</name>
<dbReference type="AlphaFoldDB" id="W6UBW5"/>
<dbReference type="CTD" id="36342213"/>
<evidence type="ECO:0000313" key="2">
    <source>
        <dbReference type="Proteomes" id="UP000019149"/>
    </source>
</evidence>
<comment type="caution">
    <text evidence="1">The sequence shown here is derived from an EMBL/GenBank/DDBJ whole genome shotgun (WGS) entry which is preliminary data.</text>
</comment>
<protein>
    <submittedName>
        <fullName evidence="1">Uncharacterized protein</fullName>
    </submittedName>
</protein>
<dbReference type="EMBL" id="APAU02000058">
    <property type="protein sequence ID" value="EUB58615.1"/>
    <property type="molecule type" value="Genomic_DNA"/>
</dbReference>
<dbReference type="GeneID" id="36342213"/>
<dbReference type="Proteomes" id="UP000019149">
    <property type="component" value="Unassembled WGS sequence"/>
</dbReference>
<proteinExistence type="predicted"/>
<dbReference type="RefSeq" id="XP_024349811.1">
    <property type="nucleotide sequence ID" value="XM_024495747.1"/>
</dbReference>
<keyword evidence="2" id="KW-1185">Reference proteome</keyword>
<sequence>MKIMQGFADFHDTFCEVLVEGLGRFPRTMSFTKEGALGKQSLSSSKRVKCIIVPEETHQFNQMFILKLRNFKKRSLSGLKTHLVGREDSRWKRRQHCKSLGEFSLLQNNFSLEAKKIQVHPLPILPRFCFLISDLLWKLDNFRCIFPLQEISKRPPCQIYITEQNFYPEMRQFKAKMQSSSTNKTIHCALTELTQTLLNIFFRDSSKIDRKMGTTLISISFVGFSIFDILSTGPKFKLLCARSEQPRVISF</sequence>